<dbReference type="AlphaFoldDB" id="A0A2H1W2D3"/>
<sequence length="207" mass="23526">MSACEQPIDRHLIFVNGCLLLEQVGSPSALDGSAKSAQLGTAVGKFNSSYVMYRRCVYKHTSSHTHDTQNRNNNLWIPQTVAVRKSNSPHATQQPVAQPPRSPCSFNFKQNHDGTHIDFINGEKHYQFRVTEGLFVISSVRRRGDVGQATQNSVAARHLPRQKYEPLARLETSRVPRQKVTWPENEQTDHLMVSNRRRPWTPEDLSI</sequence>
<reference evidence="2" key="1">
    <citation type="submission" date="2016-07" db="EMBL/GenBank/DDBJ databases">
        <authorList>
            <person name="Bretaudeau A."/>
        </authorList>
    </citation>
    <scope>NUCLEOTIDE SEQUENCE</scope>
    <source>
        <strain evidence="2">Rice</strain>
        <tissue evidence="2">Whole body</tissue>
    </source>
</reference>
<evidence type="ECO:0000256" key="1">
    <source>
        <dbReference type="SAM" id="MobiDB-lite"/>
    </source>
</evidence>
<dbReference type="EMBL" id="ODYU01005864">
    <property type="protein sequence ID" value="SOQ47183.1"/>
    <property type="molecule type" value="Genomic_DNA"/>
</dbReference>
<proteinExistence type="predicted"/>
<evidence type="ECO:0000313" key="2">
    <source>
        <dbReference type="EMBL" id="SOQ47183.1"/>
    </source>
</evidence>
<accession>A0A2H1W2D3</accession>
<gene>
    <name evidence="2" type="ORF">SFRICE_028628</name>
</gene>
<organism evidence="2">
    <name type="scientific">Spodoptera frugiperda</name>
    <name type="common">Fall armyworm</name>
    <dbReference type="NCBI Taxonomy" id="7108"/>
    <lineage>
        <taxon>Eukaryota</taxon>
        <taxon>Metazoa</taxon>
        <taxon>Ecdysozoa</taxon>
        <taxon>Arthropoda</taxon>
        <taxon>Hexapoda</taxon>
        <taxon>Insecta</taxon>
        <taxon>Pterygota</taxon>
        <taxon>Neoptera</taxon>
        <taxon>Endopterygota</taxon>
        <taxon>Lepidoptera</taxon>
        <taxon>Glossata</taxon>
        <taxon>Ditrysia</taxon>
        <taxon>Noctuoidea</taxon>
        <taxon>Noctuidae</taxon>
        <taxon>Amphipyrinae</taxon>
        <taxon>Spodoptera</taxon>
    </lineage>
</organism>
<name>A0A2H1W2D3_SPOFR</name>
<protein>
    <submittedName>
        <fullName evidence="2">SFRICE_028628</fullName>
    </submittedName>
</protein>
<feature type="region of interest" description="Disordered" evidence="1">
    <location>
        <begin position="181"/>
        <end position="207"/>
    </location>
</feature>